<dbReference type="Gene3D" id="3.40.50.1820">
    <property type="entry name" value="alpha/beta hydrolase"/>
    <property type="match status" value="1"/>
</dbReference>
<gene>
    <name evidence="1" type="ORF">RMAR00112_LOCUS28813</name>
</gene>
<reference evidence="1" key="1">
    <citation type="submission" date="2021-01" db="EMBL/GenBank/DDBJ databases">
        <authorList>
            <person name="Corre E."/>
            <person name="Pelletier E."/>
            <person name="Niang G."/>
            <person name="Scheremetjew M."/>
            <person name="Finn R."/>
            <person name="Kale V."/>
            <person name="Holt S."/>
            <person name="Cochrane G."/>
            <person name="Meng A."/>
            <person name="Brown T."/>
            <person name="Cohen L."/>
        </authorList>
    </citation>
    <scope>NUCLEOTIDE SEQUENCE</scope>
    <source>
        <strain evidence="1">CCMP 769</strain>
    </source>
</reference>
<protein>
    <submittedName>
        <fullName evidence="1">Uncharacterized protein</fullName>
    </submittedName>
</protein>
<organism evidence="1">
    <name type="scientific">Rhodosorus marinus</name>
    <dbReference type="NCBI Taxonomy" id="101924"/>
    <lineage>
        <taxon>Eukaryota</taxon>
        <taxon>Rhodophyta</taxon>
        <taxon>Stylonematophyceae</taxon>
        <taxon>Stylonematales</taxon>
        <taxon>Stylonemataceae</taxon>
        <taxon>Rhodosorus</taxon>
    </lineage>
</organism>
<dbReference type="SUPFAM" id="SSF53474">
    <property type="entry name" value="alpha/beta-Hydrolases"/>
    <property type="match status" value="1"/>
</dbReference>
<dbReference type="EMBL" id="HBHW01037458">
    <property type="protein sequence ID" value="CAE0060747.1"/>
    <property type="molecule type" value="Transcribed_RNA"/>
</dbReference>
<sequence>MPAFVFSPSWSNNSVRRRRVSVSVLTEGEDAEVTKEIERYVLRQVREKVLESGRDALSESLYLAGNFLGKAPSTQRELRRPEELADVDSVFVKAGSPTMRVHCKLCQAEEESEGGYDGLMLHGMLGSTFTYRRIQPLLASRMGGKLASMDLPGFGLTERPNLVAWRLLSRDSPYTPRHAEELTRQV</sequence>
<proteinExistence type="predicted"/>
<accession>A0A7S3ELT8</accession>
<name>A0A7S3ELT8_9RHOD</name>
<dbReference type="InterPro" id="IPR029058">
    <property type="entry name" value="AB_hydrolase_fold"/>
</dbReference>
<evidence type="ECO:0000313" key="1">
    <source>
        <dbReference type="EMBL" id="CAE0060747.1"/>
    </source>
</evidence>
<dbReference type="AlphaFoldDB" id="A0A7S3ELT8"/>